<organism evidence="1">
    <name type="scientific">Fervidicoccus fontis</name>
    <dbReference type="NCBI Taxonomy" id="683846"/>
    <lineage>
        <taxon>Archaea</taxon>
        <taxon>Thermoproteota</taxon>
        <taxon>Thermoprotei</taxon>
        <taxon>Fervidicoccales</taxon>
        <taxon>Fervidicoccaceae</taxon>
        <taxon>Fervidicoccus</taxon>
    </lineage>
</organism>
<reference evidence="1" key="1">
    <citation type="journal article" date="2020" name="mSystems">
        <title>Genome- and Community-Level Interaction Insights into Carbon Utilization and Element Cycling Functions of Hydrothermarchaeota in Hydrothermal Sediment.</title>
        <authorList>
            <person name="Zhou Z."/>
            <person name="Liu Y."/>
            <person name="Xu W."/>
            <person name="Pan J."/>
            <person name="Luo Z.H."/>
            <person name="Li M."/>
        </authorList>
    </citation>
    <scope>NUCLEOTIDE SEQUENCE [LARGE SCALE GENOMIC DNA]</scope>
    <source>
        <strain evidence="1">SpSt-1259</strain>
    </source>
</reference>
<protein>
    <submittedName>
        <fullName evidence="1">Uncharacterized protein</fullName>
    </submittedName>
</protein>
<evidence type="ECO:0000313" key="1">
    <source>
        <dbReference type="EMBL" id="HEU97295.1"/>
    </source>
</evidence>
<dbReference type="Proteomes" id="UP000885664">
    <property type="component" value="Unassembled WGS sequence"/>
</dbReference>
<gene>
    <name evidence="1" type="ORF">ENO36_00365</name>
</gene>
<sequence length="284" mass="29310">MNYSLSGGNINIYAYLYDVNGNLVSTVTYSGSSAFTPTYLGVAVDDVNAYFDDFEISTGDPRIVTFNNTQPGMNIQIWDNLGNLDASATATSTQLSISIVNDIVVGTGSGGSIVVSSAGGYPILSYAVPSNDAILGGDVYSISYCPLTVSISQANTTASTSLSITPSFSIQKLIVINLTDLDSNNYYASLLLSSYSIASTLSGSIFIASNSGSSSSPIQFSSGIPLTTSTSVVPILPGPGSTIAVNLTATGNGSSQLYLTLQYCSSPGSGGACVYYPFQLQITS</sequence>
<dbReference type="EMBL" id="DSFE01000009">
    <property type="protein sequence ID" value="HEU97295.1"/>
    <property type="molecule type" value="Genomic_DNA"/>
</dbReference>
<accession>A0A7C2YXQ5</accession>
<dbReference type="AlphaFoldDB" id="A0A7C2YXQ5"/>
<name>A0A7C2YXQ5_9CREN</name>
<proteinExistence type="predicted"/>
<comment type="caution">
    <text evidence="1">The sequence shown here is derived from an EMBL/GenBank/DDBJ whole genome shotgun (WGS) entry which is preliminary data.</text>
</comment>